<comment type="similarity">
    <text evidence="2 7">Belongs to the purine permeases (TC 2.A.7.14) family.</text>
</comment>
<feature type="transmembrane region" description="Helical" evidence="7">
    <location>
        <begin position="211"/>
        <end position="231"/>
    </location>
</feature>
<comment type="caution">
    <text evidence="9">The sequence shown here is derived from an EMBL/GenBank/DDBJ whole genome shotgun (WGS) entry which is preliminary data.</text>
</comment>
<dbReference type="Pfam" id="PF16913">
    <property type="entry name" value="PUNUT"/>
    <property type="match status" value="1"/>
</dbReference>
<keyword evidence="5 7" id="KW-1133">Transmembrane helix</keyword>
<feature type="transmembrane region" description="Helical" evidence="7">
    <location>
        <begin position="318"/>
        <end position="339"/>
    </location>
</feature>
<evidence type="ECO:0000256" key="6">
    <source>
        <dbReference type="ARBA" id="ARBA00023136"/>
    </source>
</evidence>
<feature type="transmembrane region" description="Helical" evidence="7">
    <location>
        <begin position="251"/>
        <end position="270"/>
    </location>
</feature>
<dbReference type="PANTHER" id="PTHR31376">
    <property type="entry name" value="OS09G0467300 PROTEIN-RELATED"/>
    <property type="match status" value="1"/>
</dbReference>
<keyword evidence="4 7" id="KW-0812">Transmembrane</keyword>
<name>A0AAP0C3Z1_9ASPA</name>
<evidence type="ECO:0000256" key="5">
    <source>
        <dbReference type="ARBA" id="ARBA00022989"/>
    </source>
</evidence>
<dbReference type="AlphaFoldDB" id="A0AAP0C3Z1"/>
<comment type="subcellular location">
    <subcellularLocation>
        <location evidence="1 7">Membrane</location>
        <topology evidence="1 7">Multi-pass membrane protein</topology>
    </subcellularLocation>
</comment>
<keyword evidence="3 7" id="KW-0813">Transport</keyword>
<dbReference type="InterPro" id="IPR037185">
    <property type="entry name" value="EmrE-like"/>
</dbReference>
<keyword evidence="10" id="KW-1185">Reference proteome</keyword>
<feature type="transmembrane region" description="Helical" evidence="7">
    <location>
        <begin position="59"/>
        <end position="85"/>
    </location>
</feature>
<dbReference type="Proteomes" id="UP001418222">
    <property type="component" value="Unassembled WGS sequence"/>
</dbReference>
<dbReference type="InterPro" id="IPR030182">
    <property type="entry name" value="PUP_plant"/>
</dbReference>
<feature type="transmembrane region" description="Helical" evidence="7">
    <location>
        <begin position="290"/>
        <end position="311"/>
    </location>
</feature>
<evidence type="ECO:0000313" key="9">
    <source>
        <dbReference type="EMBL" id="KAK8957469.1"/>
    </source>
</evidence>
<evidence type="ECO:0000256" key="3">
    <source>
        <dbReference type="ARBA" id="ARBA00022448"/>
    </source>
</evidence>
<feature type="transmembrane region" description="Helical" evidence="7">
    <location>
        <begin position="124"/>
        <end position="144"/>
    </location>
</feature>
<organism evidence="9 10">
    <name type="scientific">Platanthera zijinensis</name>
    <dbReference type="NCBI Taxonomy" id="2320716"/>
    <lineage>
        <taxon>Eukaryota</taxon>
        <taxon>Viridiplantae</taxon>
        <taxon>Streptophyta</taxon>
        <taxon>Embryophyta</taxon>
        <taxon>Tracheophyta</taxon>
        <taxon>Spermatophyta</taxon>
        <taxon>Magnoliopsida</taxon>
        <taxon>Liliopsida</taxon>
        <taxon>Asparagales</taxon>
        <taxon>Orchidaceae</taxon>
        <taxon>Orchidoideae</taxon>
        <taxon>Orchideae</taxon>
        <taxon>Orchidinae</taxon>
        <taxon>Platanthera</taxon>
    </lineage>
</organism>
<evidence type="ECO:0000313" key="10">
    <source>
        <dbReference type="Proteomes" id="UP001418222"/>
    </source>
</evidence>
<evidence type="ECO:0000256" key="7">
    <source>
        <dbReference type="RuleBase" id="RU368015"/>
    </source>
</evidence>
<evidence type="ECO:0000256" key="8">
    <source>
        <dbReference type="SAM" id="MobiDB-lite"/>
    </source>
</evidence>
<gene>
    <name evidence="9" type="primary">PUP11</name>
    <name evidence="9" type="ORF">KSP39_PZI000710</name>
</gene>
<feature type="compositionally biased region" description="Acidic residues" evidence="8">
    <location>
        <begin position="429"/>
        <end position="439"/>
    </location>
</feature>
<dbReference type="GO" id="GO:0015211">
    <property type="term" value="F:purine nucleoside transmembrane transporter activity"/>
    <property type="evidence" value="ECO:0007669"/>
    <property type="project" value="UniProtKB-UniRule"/>
</dbReference>
<feature type="transmembrane region" description="Helical" evidence="7">
    <location>
        <begin position="182"/>
        <end position="199"/>
    </location>
</feature>
<dbReference type="GO" id="GO:0016020">
    <property type="term" value="C:membrane"/>
    <property type="evidence" value="ECO:0007669"/>
    <property type="project" value="UniProtKB-SubCell"/>
</dbReference>
<evidence type="ECO:0000256" key="1">
    <source>
        <dbReference type="ARBA" id="ARBA00004141"/>
    </source>
</evidence>
<dbReference type="PANTHER" id="PTHR31376:SF2">
    <property type="entry name" value="PURINE PERMEASE 11-RELATED"/>
    <property type="match status" value="1"/>
</dbReference>
<feature type="transmembrane region" description="Helical" evidence="7">
    <location>
        <begin position="156"/>
        <end position="175"/>
    </location>
</feature>
<dbReference type="GO" id="GO:0005345">
    <property type="term" value="F:purine nucleobase transmembrane transporter activity"/>
    <property type="evidence" value="ECO:0007669"/>
    <property type="project" value="UniProtKB-UniRule"/>
</dbReference>
<dbReference type="EMBL" id="JBBWWQ010000001">
    <property type="protein sequence ID" value="KAK8957469.1"/>
    <property type="molecule type" value="Genomic_DNA"/>
</dbReference>
<sequence length="493" mass="54215">MSDSLLVPTSSRKLTTDPVEFPHKELVSRIVPSGTPTLNPIVDLDNEPRPKNFTQKWRWWLLLLLFAVLILSGQTVGNLLCRFYFVHGGNSTWMLTLIPASAVVLVIPLLLLVPSASHHRPSSIKFAGICIILGLLGTGDNLMFNYGIRYLPVSTFSLLCSTGLAFNAFFAYFLNSQKFTPYIFNSVLILTLAAVLLGVHSDGGSASSNKYPLGVTLTLAASALAGFILSLTQLAIKNILKAKTMAIVMEMMLWTGVVTTLACIVGLFAGGQWRGIHEEFVGFDRGRVSYLMTLIWIGVSWLAASVGFLGMIYSISSLFANVIGTLGLPLVPIFAVVFFHEKMDGVKVVALLMAVLGFVNYMYQHYLDDSRERNAAHPLMEVKHDHSAVDSVNLSEQNAGRNHEMAATVKKCWKKYYETSPNSEASSSSDEDESESEDDVNQLIDKYGALLNAFKIYKKLAKKQAEKIISIQLAASQQAEKTTLLDQKAKEIS</sequence>
<feature type="transmembrane region" description="Helical" evidence="7">
    <location>
        <begin position="345"/>
        <end position="363"/>
    </location>
</feature>
<keyword evidence="6 7" id="KW-0472">Membrane</keyword>
<evidence type="ECO:0000256" key="2">
    <source>
        <dbReference type="ARBA" id="ARBA00006213"/>
    </source>
</evidence>
<accession>A0AAP0C3Z1</accession>
<dbReference type="SUPFAM" id="SSF103481">
    <property type="entry name" value="Multidrug resistance efflux transporter EmrE"/>
    <property type="match status" value="1"/>
</dbReference>
<protein>
    <recommendedName>
        <fullName evidence="7">Probable purine permease</fullName>
    </recommendedName>
</protein>
<feature type="transmembrane region" description="Helical" evidence="7">
    <location>
        <begin position="91"/>
        <end position="112"/>
    </location>
</feature>
<reference evidence="9 10" key="1">
    <citation type="journal article" date="2022" name="Nat. Plants">
        <title>Genomes of leafy and leafless Platanthera orchids illuminate the evolution of mycoheterotrophy.</title>
        <authorList>
            <person name="Li M.H."/>
            <person name="Liu K.W."/>
            <person name="Li Z."/>
            <person name="Lu H.C."/>
            <person name="Ye Q.L."/>
            <person name="Zhang D."/>
            <person name="Wang J.Y."/>
            <person name="Li Y.F."/>
            <person name="Zhong Z.M."/>
            <person name="Liu X."/>
            <person name="Yu X."/>
            <person name="Liu D.K."/>
            <person name="Tu X.D."/>
            <person name="Liu B."/>
            <person name="Hao Y."/>
            <person name="Liao X.Y."/>
            <person name="Jiang Y.T."/>
            <person name="Sun W.H."/>
            <person name="Chen J."/>
            <person name="Chen Y.Q."/>
            <person name="Ai Y."/>
            <person name="Zhai J.W."/>
            <person name="Wu S.S."/>
            <person name="Zhou Z."/>
            <person name="Hsiao Y.Y."/>
            <person name="Wu W.L."/>
            <person name="Chen Y.Y."/>
            <person name="Lin Y.F."/>
            <person name="Hsu J.L."/>
            <person name="Li C.Y."/>
            <person name="Wang Z.W."/>
            <person name="Zhao X."/>
            <person name="Zhong W.Y."/>
            <person name="Ma X.K."/>
            <person name="Ma L."/>
            <person name="Huang J."/>
            <person name="Chen G.Z."/>
            <person name="Huang M.Z."/>
            <person name="Huang L."/>
            <person name="Peng D.H."/>
            <person name="Luo Y.B."/>
            <person name="Zou S.Q."/>
            <person name="Chen S.P."/>
            <person name="Lan S."/>
            <person name="Tsai W.C."/>
            <person name="Van de Peer Y."/>
            <person name="Liu Z.J."/>
        </authorList>
    </citation>
    <scope>NUCLEOTIDE SEQUENCE [LARGE SCALE GENOMIC DNA]</scope>
    <source>
        <strain evidence="9">Lor287</strain>
    </source>
</reference>
<evidence type="ECO:0000256" key="4">
    <source>
        <dbReference type="ARBA" id="ARBA00022692"/>
    </source>
</evidence>
<proteinExistence type="inferred from homology"/>
<feature type="region of interest" description="Disordered" evidence="8">
    <location>
        <begin position="420"/>
        <end position="439"/>
    </location>
</feature>